<dbReference type="Gene3D" id="2.60.120.260">
    <property type="entry name" value="Galactose-binding domain-like"/>
    <property type="match status" value="1"/>
</dbReference>
<evidence type="ECO:0000259" key="2">
    <source>
        <dbReference type="Pfam" id="PF19078"/>
    </source>
</evidence>
<sequence>MNRISKLVVTATCVAATTLLMTACGGGDAEPPPNAAGNTGNPPAGPDTVAPALNIFSDLSGAKATGPVTFTFVFTEDVGASFTSSDITVTGGTPGTLTKVSAQQYTLVVTPPVGSSGTLEVTVGAASFSDLAGNGNTQAPASVKVPFDTVVKTQMALPVSFDSPSVGYGLIGFAGAEDSTLAPDPTNPANTVAKVVRAAGAESYAGTTISAAAGLGFTPKIPFNANDTQISVRVWSPDAGITVRLKVEDHTDPTKSVETDATVTTAAGWQTLTFNFAPGKQASGTAAINFASTYDKATLFFDFGRNKGSAVQKTYYFDDITFVPGGGSTPSSGAPTQAAPTPPARASADVLSIFSDAYTSIAGLDLNPNWGQSTEPSTVAIAGNNTRKYAKLNYQGIDFAGNPIDVTGFSKLHLDYWTADVSSVKVSIISAGQENAVTLTPTPSSWNSTDIDLAQYTAPNKAAIIQVKIEGSPSGGTLYFDNLYFWKSGNSGGSSSPVVFSSGFGGGNATLLAGAFGGYSGSSVDSFNCGAPASCGSGGSFAPSTTAADSSYYYYYQTPSPVTSLYAGIYVQAPGLSTGLSATADTPGLSIAGKTAMKFKFGQNPEWFNSPTNNFGVILTLGKFYDLDPGSAVQACNIKLLAVVSPSSATTSSYTVPLSAFAVIQNCGVNGLTPASALALSPLSQVDFQAVGSGNPLPAVGGKLVGANMSVGVGSPAVYPTTLAVQGPITFE</sequence>
<dbReference type="InterPro" id="IPR044048">
    <property type="entry name" value="Big_12"/>
</dbReference>
<evidence type="ECO:0000256" key="1">
    <source>
        <dbReference type="SAM" id="SignalP"/>
    </source>
</evidence>
<reference evidence="3 4" key="1">
    <citation type="submission" date="2024-08" db="EMBL/GenBank/DDBJ databases">
        <authorList>
            <person name="Lu H."/>
        </authorList>
    </citation>
    <scope>NUCLEOTIDE SEQUENCE [LARGE SCALE GENOMIC DNA]</scope>
    <source>
        <strain evidence="3 4">BYS180W</strain>
    </source>
</reference>
<feature type="signal peptide" evidence="1">
    <location>
        <begin position="1"/>
        <end position="29"/>
    </location>
</feature>
<protein>
    <submittedName>
        <fullName evidence="3">Ig-like domain-containing protein</fullName>
    </submittedName>
</protein>
<feature type="chain" id="PRO_5045655907" evidence="1">
    <location>
        <begin position="30"/>
        <end position="732"/>
    </location>
</feature>
<proteinExistence type="predicted"/>
<evidence type="ECO:0000313" key="4">
    <source>
        <dbReference type="Proteomes" id="UP001606099"/>
    </source>
</evidence>
<feature type="domain" description="Bacterial Ig-like" evidence="2">
    <location>
        <begin position="47"/>
        <end position="144"/>
    </location>
</feature>
<dbReference type="RefSeq" id="WP_394458738.1">
    <property type="nucleotide sequence ID" value="NZ_JBIGHZ010000001.1"/>
</dbReference>
<gene>
    <name evidence="3" type="ORF">ACG0Z6_03835</name>
</gene>
<dbReference type="Pfam" id="PF19078">
    <property type="entry name" value="Big_12"/>
    <property type="match status" value="1"/>
</dbReference>
<name>A0ABW7FSV1_9BURK</name>
<comment type="caution">
    <text evidence="3">The sequence shown here is derived from an EMBL/GenBank/DDBJ whole genome shotgun (WGS) entry which is preliminary data.</text>
</comment>
<evidence type="ECO:0000313" key="3">
    <source>
        <dbReference type="EMBL" id="MFG6447371.1"/>
    </source>
</evidence>
<keyword evidence="4" id="KW-1185">Reference proteome</keyword>
<dbReference type="PROSITE" id="PS51257">
    <property type="entry name" value="PROKAR_LIPOPROTEIN"/>
    <property type="match status" value="1"/>
</dbReference>
<keyword evidence="1" id="KW-0732">Signal</keyword>
<dbReference type="Proteomes" id="UP001606099">
    <property type="component" value="Unassembled WGS sequence"/>
</dbReference>
<organism evidence="3 4">
    <name type="scientific">Roseateles rivi</name>
    <dbReference type="NCBI Taxonomy" id="3299028"/>
    <lineage>
        <taxon>Bacteria</taxon>
        <taxon>Pseudomonadati</taxon>
        <taxon>Pseudomonadota</taxon>
        <taxon>Betaproteobacteria</taxon>
        <taxon>Burkholderiales</taxon>
        <taxon>Sphaerotilaceae</taxon>
        <taxon>Roseateles</taxon>
    </lineage>
</organism>
<dbReference type="EMBL" id="JBIGHZ010000001">
    <property type="protein sequence ID" value="MFG6447371.1"/>
    <property type="molecule type" value="Genomic_DNA"/>
</dbReference>
<accession>A0ABW7FSV1</accession>